<reference evidence="1" key="1">
    <citation type="submission" date="2020-04" db="EMBL/GenBank/DDBJ databases">
        <authorList>
            <person name="Alioto T."/>
            <person name="Alioto T."/>
            <person name="Gomez Garrido J."/>
        </authorList>
    </citation>
    <scope>NUCLEOTIDE SEQUENCE</scope>
    <source>
        <strain evidence="1">A484AB</strain>
    </source>
</reference>
<evidence type="ECO:0000313" key="2">
    <source>
        <dbReference type="Proteomes" id="UP001152795"/>
    </source>
</evidence>
<proteinExistence type="predicted"/>
<dbReference type="SUPFAM" id="SSF53254">
    <property type="entry name" value="Phosphoglycerate mutase-like"/>
    <property type="match status" value="1"/>
</dbReference>
<accession>A0A7D9KKC2</accession>
<comment type="caution">
    <text evidence="1">The sequence shown here is derived from an EMBL/GenBank/DDBJ whole genome shotgun (WGS) entry which is preliminary data.</text>
</comment>
<sequence length="48" mass="5786">GIFDGMTYEEVLEKYPDEHEQRYQDKFKYRSPRGEVREVLLFCLIVAS</sequence>
<organism evidence="1 2">
    <name type="scientific">Paramuricea clavata</name>
    <name type="common">Red gorgonian</name>
    <name type="synonym">Violescent sea-whip</name>
    <dbReference type="NCBI Taxonomy" id="317549"/>
    <lineage>
        <taxon>Eukaryota</taxon>
        <taxon>Metazoa</taxon>
        <taxon>Cnidaria</taxon>
        <taxon>Anthozoa</taxon>
        <taxon>Octocorallia</taxon>
        <taxon>Malacalcyonacea</taxon>
        <taxon>Plexauridae</taxon>
        <taxon>Paramuricea</taxon>
    </lineage>
</organism>
<dbReference type="EMBL" id="CACRXK020042118">
    <property type="protein sequence ID" value="CAB4045812.1"/>
    <property type="molecule type" value="Genomic_DNA"/>
</dbReference>
<feature type="non-terminal residue" evidence="1">
    <location>
        <position position="1"/>
    </location>
</feature>
<keyword evidence="2" id="KW-1185">Reference proteome</keyword>
<dbReference type="Gene3D" id="3.40.50.1240">
    <property type="entry name" value="Phosphoglycerate mutase-like"/>
    <property type="match status" value="1"/>
</dbReference>
<dbReference type="OrthoDB" id="267323at2759"/>
<evidence type="ECO:0000313" key="1">
    <source>
        <dbReference type="EMBL" id="CAB4045812.1"/>
    </source>
</evidence>
<protein>
    <submittedName>
        <fullName evidence="1">6-phosphofructo-2-kinase fructose-2,6-bisphosphatase isoform X1</fullName>
    </submittedName>
</protein>
<dbReference type="Proteomes" id="UP001152795">
    <property type="component" value="Unassembled WGS sequence"/>
</dbReference>
<gene>
    <name evidence="1" type="ORF">PACLA_8A043774</name>
</gene>
<dbReference type="InterPro" id="IPR029033">
    <property type="entry name" value="His_PPase_superfam"/>
</dbReference>
<dbReference type="AlphaFoldDB" id="A0A7D9KKC2"/>
<name>A0A7D9KKC2_PARCT</name>